<evidence type="ECO:0000256" key="3">
    <source>
        <dbReference type="ARBA" id="ARBA00022737"/>
    </source>
</evidence>
<evidence type="ECO:0000256" key="7">
    <source>
        <dbReference type="ARBA" id="ARBA00023018"/>
    </source>
</evidence>
<dbReference type="GO" id="GO:0061669">
    <property type="term" value="P:spontaneous neurotransmitter secretion"/>
    <property type="evidence" value="ECO:0007669"/>
    <property type="project" value="TreeGrafter"/>
</dbReference>
<dbReference type="Gene3D" id="2.60.40.150">
    <property type="entry name" value="C2 domain"/>
    <property type="match status" value="2"/>
</dbReference>
<dbReference type="InterPro" id="IPR017455">
    <property type="entry name" value="Znf_FYVE-rel"/>
</dbReference>
<dbReference type="CDD" id="cd15763">
    <property type="entry name" value="FYVE_RPH3L"/>
    <property type="match status" value="1"/>
</dbReference>
<dbReference type="Ensembl" id="ENSSFOT00015066306.1">
    <property type="protein sequence ID" value="ENSSFOP00015063733.1"/>
    <property type="gene ID" value="ENSSFOG00015003225.2"/>
</dbReference>
<feature type="domain" description="RabBD" evidence="12">
    <location>
        <begin position="37"/>
        <end position="154"/>
    </location>
</feature>
<dbReference type="InterPro" id="IPR041857">
    <property type="entry name" value="Noc2_FYVE"/>
</dbReference>
<sequence length="512" mass="57970">MFGSGADHWVCPSDRQLALRAKLQTGWSVHTFRTERQRRSQTLDARELDIIVGVIQRAEQLDQAEQRRIGRLVERLENMRRSAVGNGLSQCLLCGEFLGLLGTSSVLCQDCSKKVCTKCGIETACSQKRTQWLCKICSEQREVWKRSGAWFYKAVPKYVWPMKEATQGLGPGLSAGERGGLPVGSSASAGRTYSWARSKGQSFPLTATLGTLDFSLLYDQENNALHCTINKAKGLKPMDHNGLSDPYVKVHLLPGASKANKLRTKTLRNTLNPVWSETLTYYGITDEDMVRKTLRISVCDEDKFRHNEFIGETRIPLKKLKPNQTKNFNNCLEKHWGMGANDTTPWLMFLVLFPQIEKTDDKSLEERGRIMISLKYNSQKCGLVVGIIRCAHLAAMDANGFSDPYVKTYLKPDENKKSKHKTAVKKKTLNPEFNEEFFYEIKYADLSKKTLEVTVWDYDIGKSNDFIGGVSLGINASGERLKHWFDCLKNKDKKIERWHTLTNELPGSGYSD</sequence>
<proteinExistence type="predicted"/>
<dbReference type="PROSITE" id="PS50916">
    <property type="entry name" value="RABBD"/>
    <property type="match status" value="1"/>
</dbReference>
<dbReference type="InterPro" id="IPR001565">
    <property type="entry name" value="Synaptotagmin"/>
</dbReference>
<dbReference type="GO" id="GO:0006886">
    <property type="term" value="P:intracellular protein transport"/>
    <property type="evidence" value="ECO:0007669"/>
    <property type="project" value="InterPro"/>
</dbReference>
<dbReference type="InterPro" id="IPR010911">
    <property type="entry name" value="Rab_BD"/>
</dbReference>
<dbReference type="GO" id="GO:0008270">
    <property type="term" value="F:zinc ion binding"/>
    <property type="evidence" value="ECO:0007669"/>
    <property type="project" value="UniProtKB-KW"/>
</dbReference>
<evidence type="ECO:0000256" key="4">
    <source>
        <dbReference type="ARBA" id="ARBA00022771"/>
    </source>
</evidence>
<dbReference type="GO" id="GO:0030658">
    <property type="term" value="C:transport vesicle membrane"/>
    <property type="evidence" value="ECO:0007669"/>
    <property type="project" value="UniProtKB-SubCell"/>
</dbReference>
<comment type="subcellular location">
    <subcellularLocation>
        <location evidence="1">Cytoplasmic vesicle</location>
        <location evidence="1">Secretory vesicle membrane</location>
    </subcellularLocation>
    <subcellularLocation>
        <location evidence="8">Synapse</location>
    </subcellularLocation>
</comment>
<dbReference type="SUPFAM" id="SSF57903">
    <property type="entry name" value="FYVE/PHD zinc finger"/>
    <property type="match status" value="1"/>
</dbReference>
<dbReference type="GO" id="GO:0098793">
    <property type="term" value="C:presynapse"/>
    <property type="evidence" value="ECO:0007669"/>
    <property type="project" value="GOC"/>
</dbReference>
<dbReference type="FunFam" id="2.60.40.150:FF:000032">
    <property type="entry name" value="Double c2-like domain-containing"/>
    <property type="match status" value="1"/>
</dbReference>
<dbReference type="InterPro" id="IPR000008">
    <property type="entry name" value="C2_dom"/>
</dbReference>
<dbReference type="PANTHER" id="PTHR45729">
    <property type="entry name" value="RABPHILIN, ISOFORM A"/>
    <property type="match status" value="1"/>
</dbReference>
<dbReference type="PRINTS" id="PR00399">
    <property type="entry name" value="SYNAPTOTAGMN"/>
</dbReference>
<dbReference type="AlphaFoldDB" id="A0A8C9VRI5"/>
<dbReference type="InterPro" id="IPR011011">
    <property type="entry name" value="Znf_FYVE_PHD"/>
</dbReference>
<reference evidence="13" key="2">
    <citation type="submission" date="2025-08" db="UniProtKB">
        <authorList>
            <consortium name="Ensembl"/>
        </authorList>
    </citation>
    <scope>IDENTIFICATION</scope>
</reference>
<evidence type="ECO:0000256" key="6">
    <source>
        <dbReference type="ARBA" id="ARBA00022837"/>
    </source>
</evidence>
<keyword evidence="7" id="KW-0770">Synapse</keyword>
<protein>
    <submittedName>
        <fullName evidence="13">Double C2 domain beta</fullName>
    </submittedName>
</protein>
<dbReference type="FunFam" id="2.60.40.150:FF:000023">
    <property type="entry name" value="Double C2-like domain-containing protein"/>
    <property type="match status" value="1"/>
</dbReference>
<dbReference type="CDD" id="cd08384">
    <property type="entry name" value="C2B_Rabphilin_Doc2"/>
    <property type="match status" value="1"/>
</dbReference>
<accession>A0A8C9VRI5</accession>
<dbReference type="PROSITE" id="PS50004">
    <property type="entry name" value="C2"/>
    <property type="match status" value="2"/>
</dbReference>
<feature type="domain" description="FYVE-type" evidence="11">
    <location>
        <begin position="85"/>
        <end position="142"/>
    </location>
</feature>
<evidence type="ECO:0000259" key="12">
    <source>
        <dbReference type="PROSITE" id="PS50916"/>
    </source>
</evidence>
<dbReference type="InterPro" id="IPR041282">
    <property type="entry name" value="FYVE_2"/>
</dbReference>
<dbReference type="SUPFAM" id="SSF49562">
    <property type="entry name" value="C2 domain (Calcium/lipid-binding domain, CaLB)"/>
    <property type="match status" value="2"/>
</dbReference>
<dbReference type="InterPro" id="IPR013083">
    <property type="entry name" value="Znf_RING/FYVE/PHD"/>
</dbReference>
<dbReference type="GO" id="GO:0017158">
    <property type="term" value="P:regulation of calcium ion-dependent exocytosis"/>
    <property type="evidence" value="ECO:0007669"/>
    <property type="project" value="TreeGrafter"/>
</dbReference>
<keyword evidence="5" id="KW-0862">Zinc</keyword>
<dbReference type="Proteomes" id="UP000694397">
    <property type="component" value="Chromosome 25"/>
</dbReference>
<dbReference type="PANTHER" id="PTHR45729:SF9">
    <property type="entry name" value="DOUBLE C2-LIKE DOMAIN-CONTAINING PROTEIN BETA"/>
    <property type="match status" value="1"/>
</dbReference>
<keyword evidence="3" id="KW-0677">Repeat</keyword>
<feature type="domain" description="C2" evidence="10">
    <location>
        <begin position="208"/>
        <end position="330"/>
    </location>
</feature>
<dbReference type="InterPro" id="IPR047022">
    <property type="entry name" value="Rabphilin_Doc2_C2A"/>
</dbReference>
<evidence type="ECO:0000259" key="11">
    <source>
        <dbReference type="PROSITE" id="PS50178"/>
    </source>
</evidence>
<evidence type="ECO:0000256" key="1">
    <source>
        <dbReference type="ARBA" id="ARBA00004250"/>
    </source>
</evidence>
<dbReference type="GO" id="GO:0031267">
    <property type="term" value="F:small GTPase binding"/>
    <property type="evidence" value="ECO:0007669"/>
    <property type="project" value="InterPro"/>
</dbReference>
<keyword evidence="2" id="KW-0479">Metal-binding</keyword>
<evidence type="ECO:0000256" key="9">
    <source>
        <dbReference type="PROSITE-ProRule" id="PRU00091"/>
    </source>
</evidence>
<evidence type="ECO:0000256" key="5">
    <source>
        <dbReference type="ARBA" id="ARBA00022833"/>
    </source>
</evidence>
<dbReference type="PROSITE" id="PS50178">
    <property type="entry name" value="ZF_FYVE"/>
    <property type="match status" value="1"/>
</dbReference>
<dbReference type="Pfam" id="PF02318">
    <property type="entry name" value="FYVE_2"/>
    <property type="match status" value="1"/>
</dbReference>
<feature type="domain" description="C2" evidence="10">
    <location>
        <begin position="366"/>
        <end position="499"/>
    </location>
</feature>
<evidence type="ECO:0000256" key="8">
    <source>
        <dbReference type="ARBA" id="ARBA00034103"/>
    </source>
</evidence>
<evidence type="ECO:0000313" key="13">
    <source>
        <dbReference type="Ensembl" id="ENSSFOP00015063733.1"/>
    </source>
</evidence>
<keyword evidence="14" id="KW-1185">Reference proteome</keyword>
<keyword evidence="4 9" id="KW-0863">Zinc-finger</keyword>
<reference evidence="13" key="3">
    <citation type="submission" date="2025-09" db="UniProtKB">
        <authorList>
            <consortium name="Ensembl"/>
        </authorList>
    </citation>
    <scope>IDENTIFICATION</scope>
</reference>
<dbReference type="SMART" id="SM00239">
    <property type="entry name" value="C2"/>
    <property type="match status" value="2"/>
</dbReference>
<reference evidence="13 14" key="1">
    <citation type="submission" date="2019-04" db="EMBL/GenBank/DDBJ databases">
        <authorList>
            <consortium name="Wellcome Sanger Institute Data Sharing"/>
        </authorList>
    </citation>
    <scope>NUCLEOTIDE SEQUENCE [LARGE SCALE GENOMIC DNA]</scope>
</reference>
<dbReference type="InterPro" id="IPR035892">
    <property type="entry name" value="C2_domain_sf"/>
</dbReference>
<dbReference type="InterPro" id="IPR043566">
    <property type="entry name" value="Rabphilin/DOC2/Noc2"/>
</dbReference>
<dbReference type="Pfam" id="PF00168">
    <property type="entry name" value="C2"/>
    <property type="match status" value="2"/>
</dbReference>
<evidence type="ECO:0000256" key="2">
    <source>
        <dbReference type="ARBA" id="ARBA00022723"/>
    </source>
</evidence>
<dbReference type="PRINTS" id="PR00360">
    <property type="entry name" value="C2DOMAIN"/>
</dbReference>
<name>A0A8C9VRI5_SCLFO</name>
<organism evidence="13 14">
    <name type="scientific">Scleropages formosus</name>
    <name type="common">Asian bonytongue</name>
    <name type="synonym">Osteoglossum formosum</name>
    <dbReference type="NCBI Taxonomy" id="113540"/>
    <lineage>
        <taxon>Eukaryota</taxon>
        <taxon>Metazoa</taxon>
        <taxon>Chordata</taxon>
        <taxon>Craniata</taxon>
        <taxon>Vertebrata</taxon>
        <taxon>Euteleostomi</taxon>
        <taxon>Actinopterygii</taxon>
        <taxon>Neopterygii</taxon>
        <taxon>Teleostei</taxon>
        <taxon>Osteoglossocephala</taxon>
        <taxon>Osteoglossomorpha</taxon>
        <taxon>Osteoglossiformes</taxon>
        <taxon>Osteoglossidae</taxon>
        <taxon>Scleropages</taxon>
    </lineage>
</organism>
<dbReference type="CDD" id="cd04035">
    <property type="entry name" value="C2A_Rabphilin_Doc2"/>
    <property type="match status" value="1"/>
</dbReference>
<evidence type="ECO:0000313" key="14">
    <source>
        <dbReference type="Proteomes" id="UP000694397"/>
    </source>
</evidence>
<evidence type="ECO:0000259" key="10">
    <source>
        <dbReference type="PROSITE" id="PS50004"/>
    </source>
</evidence>
<gene>
    <name evidence="13" type="primary">DOC2B</name>
</gene>
<dbReference type="GO" id="GO:0006887">
    <property type="term" value="P:exocytosis"/>
    <property type="evidence" value="ECO:0007669"/>
    <property type="project" value="TreeGrafter"/>
</dbReference>
<keyword evidence="6" id="KW-0106">Calcium</keyword>
<dbReference type="Gene3D" id="3.30.40.10">
    <property type="entry name" value="Zinc/RING finger domain, C3HC4 (zinc finger)"/>
    <property type="match status" value="1"/>
</dbReference>
<dbReference type="GeneTree" id="ENSGT00940000156758"/>